<dbReference type="InterPro" id="IPR036937">
    <property type="entry name" value="Adhesion_dom_fimbrial_sf"/>
</dbReference>
<evidence type="ECO:0000256" key="2">
    <source>
        <dbReference type="SAM" id="SignalP"/>
    </source>
</evidence>
<dbReference type="Proteomes" id="UP000253772">
    <property type="component" value="Chromosome c2"/>
</dbReference>
<proteinExistence type="predicted"/>
<dbReference type="Pfam" id="PF00419">
    <property type="entry name" value="Fimbrial"/>
    <property type="match status" value="1"/>
</dbReference>
<dbReference type="EMBL" id="CP037901">
    <property type="protein sequence ID" value="QBP13055.1"/>
    <property type="molecule type" value="Genomic_DNA"/>
</dbReference>
<protein>
    <submittedName>
        <fullName evidence="4">Type 1 fimbrial protein</fullName>
    </submittedName>
</protein>
<evidence type="ECO:0000313" key="4">
    <source>
        <dbReference type="EMBL" id="QBP13055.1"/>
    </source>
</evidence>
<gene>
    <name evidence="4" type="ORF">DDF84_025760</name>
</gene>
<feature type="signal peptide" evidence="2">
    <location>
        <begin position="1"/>
        <end position="20"/>
    </location>
</feature>
<dbReference type="PANTHER" id="PTHR33420">
    <property type="entry name" value="FIMBRIAL SUBUNIT ELFA-RELATED"/>
    <property type="match status" value="1"/>
</dbReference>
<dbReference type="PANTHER" id="PTHR33420:SF3">
    <property type="entry name" value="FIMBRIAL SUBUNIT ELFA"/>
    <property type="match status" value="1"/>
</dbReference>
<dbReference type="GO" id="GO:0009289">
    <property type="term" value="C:pilus"/>
    <property type="evidence" value="ECO:0007669"/>
    <property type="project" value="InterPro"/>
</dbReference>
<organism evidence="4 5">
    <name type="scientific">Cupriavidus metallidurans</name>
    <dbReference type="NCBI Taxonomy" id="119219"/>
    <lineage>
        <taxon>Bacteria</taxon>
        <taxon>Pseudomonadati</taxon>
        <taxon>Pseudomonadota</taxon>
        <taxon>Betaproteobacteria</taxon>
        <taxon>Burkholderiales</taxon>
        <taxon>Burkholderiaceae</taxon>
        <taxon>Cupriavidus</taxon>
    </lineage>
</organism>
<dbReference type="OrthoDB" id="8955626at2"/>
<sequence>MIRKVWSGTFQRMLCVLAFAAVSDAVQAQGHCSSSPAMPYMQTMNNMAVVVSLAVGEEIPGTRRNYTISGRCVADGNRMIYAGAPIVACYYGSGREITPGVYSTGAAGIGIRLRNAAGQPMVNAADTLCDTRAAALGTLAADLSYAVSVSIEFVKTGAISKSQDSLNPAQTRFGFGVYRSGVGLGSPHNAGNYIGFTGIAAPRQITCTTRAPTNVTLPDVTASSLTGYGSTAGFAPFSIGLTCDGEAVVGISFDGASGTPVRSASTGVLGIQTENSFHMARGVGMQLIDGNTYTPVPLQTRNHLGRISANRMASYRYAFRYYSLSNRPSWGPVRGTMVFTFDYQ</sequence>
<dbReference type="GO" id="GO:0043709">
    <property type="term" value="P:cell adhesion involved in single-species biofilm formation"/>
    <property type="evidence" value="ECO:0007669"/>
    <property type="project" value="TreeGrafter"/>
</dbReference>
<accession>A0A482IVG1</accession>
<feature type="domain" description="Fimbrial-type adhesion" evidence="3">
    <location>
        <begin position="202"/>
        <end position="344"/>
    </location>
</feature>
<keyword evidence="1 2" id="KW-0732">Signal</keyword>
<dbReference type="InterPro" id="IPR000259">
    <property type="entry name" value="Adhesion_dom_fimbrial"/>
</dbReference>
<evidence type="ECO:0000256" key="1">
    <source>
        <dbReference type="ARBA" id="ARBA00022729"/>
    </source>
</evidence>
<evidence type="ECO:0000313" key="5">
    <source>
        <dbReference type="Proteomes" id="UP000253772"/>
    </source>
</evidence>
<reference evidence="4 5" key="1">
    <citation type="submission" date="2019-03" db="EMBL/GenBank/DDBJ databases">
        <title>Comparative insights into the high quality Complete genome sequence of highly metal resistant Cupriavidus metallidurans strain BS1 isolated from a gold-copper mine.</title>
        <authorList>
            <person name="Mazhar H.S."/>
            <person name="Rensing C."/>
        </authorList>
    </citation>
    <scope>NUCLEOTIDE SEQUENCE [LARGE SCALE GENOMIC DNA]</scope>
    <source>
        <strain evidence="4 5">BS1</strain>
    </source>
</reference>
<evidence type="ECO:0000259" key="3">
    <source>
        <dbReference type="Pfam" id="PF00419"/>
    </source>
</evidence>
<dbReference type="SUPFAM" id="SSF49401">
    <property type="entry name" value="Bacterial adhesins"/>
    <property type="match status" value="1"/>
</dbReference>
<name>A0A482IVG1_9BURK</name>
<dbReference type="InterPro" id="IPR050263">
    <property type="entry name" value="Bact_Fimbrial_Adh_Pro"/>
</dbReference>
<dbReference type="Gene3D" id="2.60.40.1090">
    <property type="entry name" value="Fimbrial-type adhesion domain"/>
    <property type="match status" value="1"/>
</dbReference>
<dbReference type="InterPro" id="IPR008966">
    <property type="entry name" value="Adhesion_dom_sf"/>
</dbReference>
<dbReference type="Gene3D" id="2.60.40.3310">
    <property type="match status" value="1"/>
</dbReference>
<feature type="chain" id="PRO_5019721751" evidence="2">
    <location>
        <begin position="21"/>
        <end position="344"/>
    </location>
</feature>
<dbReference type="AlphaFoldDB" id="A0A482IVG1"/>